<evidence type="ECO:0000256" key="3">
    <source>
        <dbReference type="SAM" id="SignalP"/>
    </source>
</evidence>
<protein>
    <recommendedName>
        <fullName evidence="5">PEGA domain-containing protein</fullName>
    </recommendedName>
</protein>
<feature type="chain" id="PRO_5018549072" description="PEGA domain-containing protein" evidence="3">
    <location>
        <begin position="39"/>
        <end position="351"/>
    </location>
</feature>
<evidence type="ECO:0000256" key="2">
    <source>
        <dbReference type="SAM" id="Phobius"/>
    </source>
</evidence>
<evidence type="ECO:0008006" key="5">
    <source>
        <dbReference type="Google" id="ProtNLM"/>
    </source>
</evidence>
<keyword evidence="2" id="KW-1133">Transmembrane helix</keyword>
<sequence>MTIGWPDGTSGTRSRRRRVALSAAAVALSLLTGAGAGAQTKEELDRARTLFKEGVALSAANNCAAALTKFYAVANVKMTAQVAFNIGECEERVGKLVSALGNYRVAASMAQGDPKAKDVASRVGARIEALEARVPKLTVKRGRGAETASIELDGSELGAAQLGAEVPVDPGAHTVVARVEGKELLRETVTLAEGEAKPFDVDLPLPEPKPEPKVEAPEEPAEKGGSKVPGAAVLGAGVASGVASAVFWALRGGTIGELDQKCGGDLTCPPSAQPIADRGRVFTGLAEVTTAVAVVGVVTGIVLLVKSGATAPPKQAARAHGPRGAESGRGLSLSPSAPGASIGGLSLVGRF</sequence>
<dbReference type="AlphaFoldDB" id="A0A3S5GXX9"/>
<dbReference type="Gene3D" id="1.25.40.10">
    <property type="entry name" value="Tetratricopeptide repeat domain"/>
    <property type="match status" value="1"/>
</dbReference>
<keyword evidence="2" id="KW-0472">Membrane</keyword>
<evidence type="ECO:0000256" key="1">
    <source>
        <dbReference type="SAM" id="MobiDB-lite"/>
    </source>
</evidence>
<keyword evidence="3" id="KW-0732">Signal</keyword>
<proteinExistence type="predicted"/>
<evidence type="ECO:0000313" key="4">
    <source>
        <dbReference type="EMBL" id="AYM54061.1"/>
    </source>
</evidence>
<dbReference type="EMBL" id="MH908916">
    <property type="protein sequence ID" value="AYM54061.1"/>
    <property type="molecule type" value="Genomic_DNA"/>
</dbReference>
<feature type="signal peptide" evidence="3">
    <location>
        <begin position="1"/>
        <end position="38"/>
    </location>
</feature>
<reference evidence="4" key="1">
    <citation type="journal article" date="2018" name="J. Ind. Microbiol. Biotechnol.">
        <title>Genome mining reveals uncommon alkylpyrones as type III PKS products from myxobacteria.</title>
        <authorList>
            <person name="Hug J.J."/>
            <person name="Panter F."/>
            <person name="Krug D."/>
            <person name="Muller R."/>
        </authorList>
    </citation>
    <scope>NUCLEOTIDE SEQUENCE</scope>
    <source>
        <strain evidence="4">MSr4204</strain>
    </source>
</reference>
<feature type="region of interest" description="Disordered" evidence="1">
    <location>
        <begin position="312"/>
        <end position="339"/>
    </location>
</feature>
<organism evidence="4">
    <name type="scientific">Byssovorax cruenta</name>
    <dbReference type="NCBI Taxonomy" id="293647"/>
    <lineage>
        <taxon>Bacteria</taxon>
        <taxon>Pseudomonadati</taxon>
        <taxon>Myxococcota</taxon>
        <taxon>Polyangia</taxon>
        <taxon>Polyangiales</taxon>
        <taxon>Polyangiaceae</taxon>
        <taxon>Byssovorax</taxon>
    </lineage>
</organism>
<name>A0A3S5GXX9_9BACT</name>
<accession>A0A3S5GXX9</accession>
<feature type="transmembrane region" description="Helical" evidence="2">
    <location>
        <begin position="281"/>
        <end position="305"/>
    </location>
</feature>
<feature type="compositionally biased region" description="Basic and acidic residues" evidence="1">
    <location>
        <begin position="208"/>
        <end position="225"/>
    </location>
</feature>
<keyword evidence="2" id="KW-0812">Transmembrane</keyword>
<dbReference type="InterPro" id="IPR011990">
    <property type="entry name" value="TPR-like_helical_dom_sf"/>
</dbReference>
<feature type="region of interest" description="Disordered" evidence="1">
    <location>
        <begin position="196"/>
        <end position="227"/>
    </location>
</feature>